<dbReference type="PIRSF" id="PIRSF000887">
    <property type="entry name" value="Pesterase_MJ0037"/>
    <property type="match status" value="1"/>
</dbReference>
<keyword evidence="3" id="KW-1185">Reference proteome</keyword>
<dbReference type="PANTHER" id="PTHR39323">
    <property type="entry name" value="BLR1149 PROTEIN"/>
    <property type="match status" value="1"/>
</dbReference>
<dbReference type="RefSeq" id="WP_145416845.1">
    <property type="nucleotide sequence ID" value="NZ_CP036526.1"/>
</dbReference>
<protein>
    <recommendedName>
        <fullName evidence="1">Calcineurin-like phosphoesterase domain-containing protein</fullName>
    </recommendedName>
</protein>
<dbReference type="InterPro" id="IPR029052">
    <property type="entry name" value="Metallo-depent_PP-like"/>
</dbReference>
<proteinExistence type="predicted"/>
<feature type="domain" description="Calcineurin-like phosphoesterase" evidence="1">
    <location>
        <begin position="28"/>
        <end position="127"/>
    </location>
</feature>
<reference evidence="2 3" key="1">
    <citation type="submission" date="2019-02" db="EMBL/GenBank/DDBJ databases">
        <title>Deep-cultivation of Planctomycetes and their phenomic and genomic characterization uncovers novel biology.</title>
        <authorList>
            <person name="Wiegand S."/>
            <person name="Jogler M."/>
            <person name="Boedeker C."/>
            <person name="Pinto D."/>
            <person name="Vollmers J."/>
            <person name="Rivas-Marin E."/>
            <person name="Kohn T."/>
            <person name="Peeters S.H."/>
            <person name="Heuer A."/>
            <person name="Rast P."/>
            <person name="Oberbeckmann S."/>
            <person name="Bunk B."/>
            <person name="Jeske O."/>
            <person name="Meyerdierks A."/>
            <person name="Storesund J.E."/>
            <person name="Kallscheuer N."/>
            <person name="Luecker S."/>
            <person name="Lage O.M."/>
            <person name="Pohl T."/>
            <person name="Merkel B.J."/>
            <person name="Hornburger P."/>
            <person name="Mueller R.-W."/>
            <person name="Bruemmer F."/>
            <person name="Labrenz M."/>
            <person name="Spormann A.M."/>
            <person name="Op den Camp H."/>
            <person name="Overmann J."/>
            <person name="Amann R."/>
            <person name="Jetten M.S.M."/>
            <person name="Mascher T."/>
            <person name="Medema M.H."/>
            <person name="Devos D.P."/>
            <person name="Kaster A.-K."/>
            <person name="Ovreas L."/>
            <person name="Rohde M."/>
            <person name="Galperin M.Y."/>
            <person name="Jogler C."/>
        </authorList>
    </citation>
    <scope>NUCLEOTIDE SEQUENCE [LARGE SCALE GENOMIC DNA]</scope>
    <source>
        <strain evidence="2 3">K23_9</strain>
    </source>
</reference>
<gene>
    <name evidence="2" type="ORF">K239x_12160</name>
</gene>
<dbReference type="NCBIfam" id="TIGR04123">
    <property type="entry name" value="P_estr_lig_assc"/>
    <property type="match status" value="1"/>
</dbReference>
<dbReference type="Pfam" id="PF00149">
    <property type="entry name" value="Metallophos"/>
    <property type="match status" value="1"/>
</dbReference>
<dbReference type="GO" id="GO:0016787">
    <property type="term" value="F:hydrolase activity"/>
    <property type="evidence" value="ECO:0007669"/>
    <property type="project" value="InterPro"/>
</dbReference>
<evidence type="ECO:0000313" key="3">
    <source>
        <dbReference type="Proteomes" id="UP000319817"/>
    </source>
</evidence>
<accession>A0A517NQ78</accession>
<dbReference type="AlphaFoldDB" id="A0A517NQ78"/>
<dbReference type="Gene3D" id="3.60.21.10">
    <property type="match status" value="1"/>
</dbReference>
<dbReference type="CDD" id="cd07391">
    <property type="entry name" value="MPP_PF1019"/>
    <property type="match status" value="1"/>
</dbReference>
<evidence type="ECO:0000313" key="2">
    <source>
        <dbReference type="EMBL" id="QDT09271.1"/>
    </source>
</evidence>
<dbReference type="InterPro" id="IPR004843">
    <property type="entry name" value="Calcineurin-like_PHP"/>
</dbReference>
<dbReference type="InterPro" id="IPR024173">
    <property type="entry name" value="Pesterase_MJ0037-like"/>
</dbReference>
<sequence length="229" mass="25907">MSKFIETRIAGIELMLLGDRGVYWDAHRTLFIADTHFGKEATFRRNGMPVPRGSTVGTLKTICRMMDRTESERLVILGDMFHARSSLSPDVCESVEALFSRYPKVEFTLVPGNHDAHVGHLPQRWPIDVIESGKIIDGISLAHHPGEKPSTAKLMMCGHLHPAVRFESDTDRLGKLPCFWLSKGCLVLPAVGEFTGTHRVHPKPEDQTWLVLEDELLEYRQRPNAKRSR</sequence>
<dbReference type="SUPFAM" id="SSF56300">
    <property type="entry name" value="Metallo-dependent phosphatases"/>
    <property type="match status" value="1"/>
</dbReference>
<name>A0A517NQ78_9BACT</name>
<evidence type="ECO:0000259" key="1">
    <source>
        <dbReference type="Pfam" id="PF00149"/>
    </source>
</evidence>
<organism evidence="2 3">
    <name type="scientific">Stieleria marina</name>
    <dbReference type="NCBI Taxonomy" id="1930275"/>
    <lineage>
        <taxon>Bacteria</taxon>
        <taxon>Pseudomonadati</taxon>
        <taxon>Planctomycetota</taxon>
        <taxon>Planctomycetia</taxon>
        <taxon>Pirellulales</taxon>
        <taxon>Pirellulaceae</taxon>
        <taxon>Stieleria</taxon>
    </lineage>
</organism>
<dbReference type="EMBL" id="CP036526">
    <property type="protein sequence ID" value="QDT09271.1"/>
    <property type="molecule type" value="Genomic_DNA"/>
</dbReference>
<dbReference type="PANTHER" id="PTHR39323:SF1">
    <property type="entry name" value="BLR1149 PROTEIN"/>
    <property type="match status" value="1"/>
</dbReference>
<dbReference type="OrthoDB" id="9795838at2"/>
<dbReference type="Proteomes" id="UP000319817">
    <property type="component" value="Chromosome"/>
</dbReference>
<dbReference type="InterPro" id="IPR026336">
    <property type="entry name" value="PdeM-like"/>
</dbReference>